<reference evidence="2 3" key="1">
    <citation type="journal article" date="2014" name="Int. J. Syst. Evol. Microbiol.">
        <title>Phaeodactylibacter xiamenensis gen. nov., sp. nov., a member of the family Saprospiraceae isolated from the marine alga Phaeodactylum tricornutum.</title>
        <authorList>
            <person name="Chen Z.Jr."/>
            <person name="Lei X."/>
            <person name="Lai Q."/>
            <person name="Li Y."/>
            <person name="Zhang B."/>
            <person name="Zhang J."/>
            <person name="Zhang H."/>
            <person name="Yang L."/>
            <person name="Zheng W."/>
            <person name="Tian Y."/>
            <person name="Yu Z."/>
            <person name="Xu H.Jr."/>
            <person name="Zheng T."/>
        </authorList>
    </citation>
    <scope>NUCLEOTIDE SEQUENCE [LARGE SCALE GENOMIC DNA]</scope>
    <source>
        <strain evidence="2 3">KD52</strain>
    </source>
</reference>
<dbReference type="Proteomes" id="UP000029736">
    <property type="component" value="Unassembled WGS sequence"/>
</dbReference>
<dbReference type="InterPro" id="IPR013783">
    <property type="entry name" value="Ig-like_fold"/>
</dbReference>
<dbReference type="AlphaFoldDB" id="A0A098S961"/>
<proteinExistence type="predicted"/>
<evidence type="ECO:0000313" key="3">
    <source>
        <dbReference type="Proteomes" id="UP000029736"/>
    </source>
</evidence>
<evidence type="ECO:0000313" key="2">
    <source>
        <dbReference type="EMBL" id="KGE88645.1"/>
    </source>
</evidence>
<dbReference type="STRING" id="1524460.IX84_08225"/>
<dbReference type="Gene3D" id="2.60.40.10">
    <property type="entry name" value="Immunoglobulins"/>
    <property type="match status" value="1"/>
</dbReference>
<comment type="caution">
    <text evidence="2">The sequence shown here is derived from an EMBL/GenBank/DDBJ whole genome shotgun (WGS) entry which is preliminary data.</text>
</comment>
<accession>A0A098S961</accession>
<sequence length="288" mass="32071">MSKPAVNLLYSVIPLILFIGWAGTAIAQGGLLLTPKRIVLEGRKNVGELNLLNVSDEPLTYVASFVEYAVSPEGQYRTIDTLREEDRAASPYLRLFPRRFTLQPGESQTLRVQFRSRPDLAPGEYRSHLSFRQVDTQQEAAARNPGTGQEESGEIGVSISMLFGITIPVIVRHGETSASAAIDSLRLIPGEEDEPSKLGFRVNRSGNQSLHGDFLVELLQPDKKPEAIIKRKGMTLFTPNLFRNFTFPLDLAEGTALPPGSQLRIRFMEDMDKRKPTVYAEALYDIPK</sequence>
<dbReference type="EMBL" id="JPOS01000018">
    <property type="protein sequence ID" value="KGE88645.1"/>
    <property type="molecule type" value="Genomic_DNA"/>
</dbReference>
<keyword evidence="3" id="KW-1185">Reference proteome</keyword>
<dbReference type="SUPFAM" id="SSF49354">
    <property type="entry name" value="PapD-like"/>
    <property type="match status" value="1"/>
</dbReference>
<gene>
    <name evidence="2" type="ORF">IX84_08225</name>
</gene>
<evidence type="ECO:0000256" key="1">
    <source>
        <dbReference type="SAM" id="MobiDB-lite"/>
    </source>
</evidence>
<dbReference type="RefSeq" id="WP_044218395.1">
    <property type="nucleotide sequence ID" value="NZ_JBKAGJ010000006.1"/>
</dbReference>
<evidence type="ECO:0008006" key="4">
    <source>
        <dbReference type="Google" id="ProtNLM"/>
    </source>
</evidence>
<feature type="region of interest" description="Disordered" evidence="1">
    <location>
        <begin position="131"/>
        <end position="153"/>
    </location>
</feature>
<dbReference type="OrthoDB" id="6658153at2"/>
<name>A0A098S961_9BACT</name>
<protein>
    <recommendedName>
        <fullName evidence="4">Pili assembly chaperone N-terminal domain-containing protein</fullName>
    </recommendedName>
</protein>
<organism evidence="2 3">
    <name type="scientific">Phaeodactylibacter xiamenensis</name>
    <dbReference type="NCBI Taxonomy" id="1524460"/>
    <lineage>
        <taxon>Bacteria</taxon>
        <taxon>Pseudomonadati</taxon>
        <taxon>Bacteroidota</taxon>
        <taxon>Saprospiria</taxon>
        <taxon>Saprospirales</taxon>
        <taxon>Haliscomenobacteraceae</taxon>
        <taxon>Phaeodactylibacter</taxon>
    </lineage>
</organism>
<dbReference type="InterPro" id="IPR008962">
    <property type="entry name" value="PapD-like_sf"/>
</dbReference>